<feature type="binding site" evidence="3">
    <location>
        <position position="129"/>
    </location>
    <ligand>
        <name>substrate</name>
    </ligand>
</feature>
<dbReference type="Gene3D" id="2.30.40.10">
    <property type="entry name" value="Urease, subunit C, domain 1"/>
    <property type="match status" value="1"/>
</dbReference>
<keyword evidence="1" id="KW-0645">Protease</keyword>
<feature type="domain" description="Amidohydrolase-related" evidence="5">
    <location>
        <begin position="51"/>
        <end position="368"/>
    </location>
</feature>
<accession>A0A7C5Y2T5</accession>
<feature type="binding site" evidence="4">
    <location>
        <position position="223"/>
    </location>
    <ligand>
        <name>Zn(2+)</name>
        <dbReference type="ChEBI" id="CHEBI:29105"/>
        <label>2</label>
        <note>catalytic</note>
    </ligand>
</feature>
<dbReference type="GO" id="GO:0005737">
    <property type="term" value="C:cytoplasm"/>
    <property type="evidence" value="ECO:0007669"/>
    <property type="project" value="UniProtKB-SubCell"/>
</dbReference>
<dbReference type="SUPFAM" id="SSF51338">
    <property type="entry name" value="Composite domain of metallo-dependent hydrolases"/>
    <property type="match status" value="1"/>
</dbReference>
<dbReference type="GO" id="GO:0008798">
    <property type="term" value="F:beta-aspartyl-peptidase activity"/>
    <property type="evidence" value="ECO:0007669"/>
    <property type="project" value="InterPro"/>
</dbReference>
<dbReference type="InterPro" id="IPR032466">
    <property type="entry name" value="Metal_Hydrolase"/>
</dbReference>
<keyword evidence="1" id="KW-0482">Metalloprotease</keyword>
<comment type="similarity">
    <text evidence="1">Belongs to the peptidase M38 family.</text>
</comment>
<dbReference type="Gene3D" id="3.20.20.140">
    <property type="entry name" value="Metal-dependent hydrolases"/>
    <property type="match status" value="1"/>
</dbReference>
<feature type="active site" description="Proton acceptor" evidence="2">
    <location>
        <position position="283"/>
    </location>
</feature>
<evidence type="ECO:0000256" key="4">
    <source>
        <dbReference type="PIRSR" id="PIRSR001238-3"/>
    </source>
</evidence>
<comment type="cofactor">
    <cofactor evidence="1 4">
        <name>Zn(2+)</name>
        <dbReference type="ChEBI" id="CHEBI:29105"/>
    </cofactor>
    <text evidence="1 4">Binds 2 Zn(2+) ions per subunit.</text>
</comment>
<dbReference type="GO" id="GO:0016810">
    <property type="term" value="F:hydrolase activity, acting on carbon-nitrogen (but not peptide) bonds"/>
    <property type="evidence" value="ECO:0007669"/>
    <property type="project" value="InterPro"/>
</dbReference>
<gene>
    <name evidence="6" type="ORF">ENM46_01800</name>
</gene>
<feature type="binding site" evidence="3">
    <location>
        <position position="162"/>
    </location>
    <ligand>
        <name>substrate</name>
    </ligand>
</feature>
<dbReference type="PANTHER" id="PTHR11647:SF1">
    <property type="entry name" value="COLLAPSIN RESPONSE MEDIATOR PROTEIN"/>
    <property type="match status" value="1"/>
</dbReference>
<keyword evidence="1 4" id="KW-0479">Metal-binding</keyword>
<feature type="binding site" evidence="4">
    <location>
        <position position="283"/>
    </location>
    <ligand>
        <name>Zn(2+)</name>
        <dbReference type="ChEBI" id="CHEBI:29105"/>
        <label>1</label>
        <note>catalytic</note>
    </ligand>
</feature>
<dbReference type="PIRSF" id="PIRSF001238">
    <property type="entry name" value="IadA"/>
    <property type="match status" value="1"/>
</dbReference>
<dbReference type="GO" id="GO:0008237">
    <property type="term" value="F:metallopeptidase activity"/>
    <property type="evidence" value="ECO:0007669"/>
    <property type="project" value="UniProtKB-KW"/>
</dbReference>
<dbReference type="SUPFAM" id="SSF51556">
    <property type="entry name" value="Metallo-dependent hydrolases"/>
    <property type="match status" value="1"/>
</dbReference>
<dbReference type="GO" id="GO:0046872">
    <property type="term" value="F:metal ion binding"/>
    <property type="evidence" value="ECO:0007669"/>
    <property type="project" value="UniProtKB-KW"/>
</dbReference>
<feature type="binding site" evidence="4">
    <location>
        <position position="60"/>
    </location>
    <ligand>
        <name>Zn(2+)</name>
        <dbReference type="ChEBI" id="CHEBI:29105"/>
        <label>1</label>
        <note>catalytic</note>
    </ligand>
</feature>
<keyword evidence="1 4" id="KW-0862">Zinc</keyword>
<dbReference type="EC" id="3.4.19.-" evidence="1"/>
<reference evidence="6" key="1">
    <citation type="journal article" date="2020" name="mSystems">
        <title>Genome- and Community-Level Interaction Insights into Carbon Utilization and Element Cycling Functions of Hydrothermarchaeota in Hydrothermal Sediment.</title>
        <authorList>
            <person name="Zhou Z."/>
            <person name="Liu Y."/>
            <person name="Xu W."/>
            <person name="Pan J."/>
            <person name="Luo Z.H."/>
            <person name="Li M."/>
        </authorList>
    </citation>
    <scope>NUCLEOTIDE SEQUENCE [LARGE SCALE GENOMIC DNA]</scope>
    <source>
        <strain evidence="6">SpSt-1088</strain>
    </source>
</reference>
<dbReference type="PANTHER" id="PTHR11647">
    <property type="entry name" value="HYDRANTOINASE/DIHYDROPYRIMIDINASE FAMILY MEMBER"/>
    <property type="match status" value="1"/>
</dbReference>
<feature type="binding site" evidence="3">
    <location>
        <begin position="67"/>
        <end position="69"/>
    </location>
    <ligand>
        <name>substrate</name>
    </ligand>
</feature>
<evidence type="ECO:0000256" key="3">
    <source>
        <dbReference type="PIRSR" id="PIRSR001238-2"/>
    </source>
</evidence>
<dbReference type="InterPro" id="IPR050378">
    <property type="entry name" value="Metallo-dep_Hydrolases_sf"/>
</dbReference>
<evidence type="ECO:0000256" key="1">
    <source>
        <dbReference type="PIRNR" id="PIRNR001238"/>
    </source>
</evidence>
<dbReference type="EMBL" id="DRXW01000117">
    <property type="protein sequence ID" value="HHR33664.1"/>
    <property type="molecule type" value="Genomic_DNA"/>
</dbReference>
<protein>
    <recommendedName>
        <fullName evidence="1">Isoaspartyl dipeptidase</fullName>
        <ecNumber evidence="1">3.4.19.-</ecNumber>
    </recommendedName>
</protein>
<dbReference type="InterPro" id="IPR006680">
    <property type="entry name" value="Amidohydro-rel"/>
</dbReference>
<organism evidence="6">
    <name type="scientific">Fervidobacterium nodosum</name>
    <dbReference type="NCBI Taxonomy" id="2424"/>
    <lineage>
        <taxon>Bacteria</taxon>
        <taxon>Thermotogati</taxon>
        <taxon>Thermotogota</taxon>
        <taxon>Thermotogae</taxon>
        <taxon>Thermotogales</taxon>
        <taxon>Fervidobacteriaceae</taxon>
        <taxon>Fervidobacterium</taxon>
    </lineage>
</organism>
<comment type="function">
    <text evidence="1">Catalyzes the hydrolytic cleavage of a subset of L-isoaspartyl (L-beta-aspartyl) dipeptides. Used to degrade proteins damaged by L-isoaspartyl residues formation.</text>
</comment>
<dbReference type="InterPro" id="IPR011059">
    <property type="entry name" value="Metal-dep_hydrolase_composite"/>
</dbReference>
<dbReference type="Pfam" id="PF01979">
    <property type="entry name" value="Amidohydro_1"/>
    <property type="match status" value="1"/>
</dbReference>
<evidence type="ECO:0000259" key="5">
    <source>
        <dbReference type="Pfam" id="PF01979"/>
    </source>
</evidence>
<dbReference type="NCBIfam" id="TIGR01975">
    <property type="entry name" value="isoAsp_dipep"/>
    <property type="match status" value="1"/>
</dbReference>
<comment type="subcellular location">
    <subcellularLocation>
        <location evidence="1">Cytoplasm</location>
    </subcellularLocation>
</comment>
<feature type="binding site" evidence="4">
    <location>
        <position position="62"/>
    </location>
    <ligand>
        <name>Zn(2+)</name>
        <dbReference type="ChEBI" id="CHEBI:29105"/>
        <label>1</label>
        <note>catalytic</note>
    </ligand>
</feature>
<feature type="binding site" evidence="3">
    <location>
        <position position="287"/>
    </location>
    <ligand>
        <name>substrate</name>
    </ligand>
</feature>
<feature type="binding site" evidence="4">
    <location>
        <position position="194"/>
    </location>
    <ligand>
        <name>Zn(2+)</name>
        <dbReference type="ChEBI" id="CHEBI:29105"/>
        <label>2</label>
        <note>catalytic</note>
    </ligand>
</feature>
<evidence type="ECO:0000313" key="6">
    <source>
        <dbReference type="EMBL" id="HHR33664.1"/>
    </source>
</evidence>
<comment type="PTM">
    <text evidence="1">Carboxylation allows a single lysine to coordinate two zinc ions.</text>
</comment>
<sequence length="383" mass="42111">MLKLIKNAYVYAPEEIGIVDILIAGDKIAWIEKEMNVLVPEIEVYDAKGLIAIPGLIDPHVHITGGGGEGGFSTRTPELKISDCVKNGVTTVIGCLGTDGITRSLENLYAKAKALEIEGLTSYIYTGSYRVPPVTFTGSIQKDLVLIDKVIGTGEIAISDHRSSQPTFEEILRIVSDTRVGGMISGKPGIVNFHIGDGERGIEWLFEIVQNTEIPVKHLYPTHMSRNKKLFEHGLEFTKVGGYIDLTALQPTEDINDFDFSTIDAIMLAYDNKLLDKITISSDGQGSLPKFDKDRNFVGLDVGSVDALLYTIKSIVKRGVKFEDAIKLSTTNPAKVLDLKTKGKISNGFDADIVFLKDWKVISVLSRGEFLMRHGGIKKFNFE</sequence>
<evidence type="ECO:0000256" key="2">
    <source>
        <dbReference type="PIRSR" id="PIRSR001238-1"/>
    </source>
</evidence>
<dbReference type="InterPro" id="IPR010229">
    <property type="entry name" value="Pept_M38_dipep"/>
</dbReference>
<feature type="binding site" evidence="3">
    <location>
        <position position="226"/>
    </location>
    <ligand>
        <name>substrate</name>
    </ligand>
</feature>
<name>A0A7C5Y2T5_9BACT</name>
<dbReference type="AlphaFoldDB" id="A0A7C5Y2T5"/>
<feature type="binding site" evidence="3">
    <location>
        <position position="98"/>
    </location>
    <ligand>
        <name>substrate</name>
    </ligand>
</feature>
<keyword evidence="1 6" id="KW-0378">Hydrolase</keyword>
<dbReference type="GO" id="GO:0006508">
    <property type="term" value="P:proteolysis"/>
    <property type="evidence" value="ECO:0007669"/>
    <property type="project" value="UniProtKB-KW"/>
</dbReference>
<comment type="caution">
    <text evidence="6">The sequence shown here is derived from an EMBL/GenBank/DDBJ whole genome shotgun (WGS) entry which is preliminary data.</text>
</comment>
<proteinExistence type="inferred from homology"/>